<feature type="domain" description="TonB-dependent receptor-like beta-barrel" evidence="10">
    <location>
        <begin position="444"/>
        <end position="864"/>
    </location>
</feature>
<reference evidence="13" key="1">
    <citation type="submission" date="2016-10" db="EMBL/GenBank/DDBJ databases">
        <authorList>
            <person name="Varghese N."/>
            <person name="Submissions S."/>
        </authorList>
    </citation>
    <scope>NUCLEOTIDE SEQUENCE [LARGE SCALE GENOMIC DNA]</scope>
    <source>
        <strain evidence="13">DSM 25811 / CCM 8410 / LMG 26954 / E90</strain>
    </source>
</reference>
<dbReference type="NCBIfam" id="TIGR04056">
    <property type="entry name" value="OMP_RagA_SusC"/>
    <property type="match status" value="1"/>
</dbReference>
<dbReference type="InterPro" id="IPR039426">
    <property type="entry name" value="TonB-dep_rcpt-like"/>
</dbReference>
<dbReference type="STRING" id="1285928.SAMN04487894_105198"/>
<dbReference type="AlphaFoldDB" id="A0A1G6R9N9"/>
<feature type="domain" description="TonB-dependent receptor plug" evidence="11">
    <location>
        <begin position="120"/>
        <end position="253"/>
    </location>
</feature>
<comment type="similarity">
    <text evidence="8 9">Belongs to the TonB-dependent receptor family.</text>
</comment>
<dbReference type="Pfam" id="PF13715">
    <property type="entry name" value="CarbopepD_reg_2"/>
    <property type="match status" value="1"/>
</dbReference>
<dbReference type="Gene3D" id="2.170.130.10">
    <property type="entry name" value="TonB-dependent receptor, plug domain"/>
    <property type="match status" value="1"/>
</dbReference>
<evidence type="ECO:0000313" key="13">
    <source>
        <dbReference type="Proteomes" id="UP000198757"/>
    </source>
</evidence>
<dbReference type="InterPro" id="IPR023997">
    <property type="entry name" value="TonB-dep_OMP_SusC/RagA_CS"/>
</dbReference>
<evidence type="ECO:0000256" key="4">
    <source>
        <dbReference type="ARBA" id="ARBA00022692"/>
    </source>
</evidence>
<dbReference type="GO" id="GO:0009279">
    <property type="term" value="C:cell outer membrane"/>
    <property type="evidence" value="ECO:0007669"/>
    <property type="project" value="UniProtKB-SubCell"/>
</dbReference>
<evidence type="ECO:0000259" key="10">
    <source>
        <dbReference type="Pfam" id="PF00593"/>
    </source>
</evidence>
<dbReference type="RefSeq" id="WP_090390171.1">
    <property type="nucleotide sequence ID" value="NZ_FMZO01000005.1"/>
</dbReference>
<keyword evidence="2 8" id="KW-0813">Transport</keyword>
<keyword evidence="3 8" id="KW-1134">Transmembrane beta strand</keyword>
<dbReference type="Proteomes" id="UP000198757">
    <property type="component" value="Unassembled WGS sequence"/>
</dbReference>
<dbReference type="NCBIfam" id="TIGR04057">
    <property type="entry name" value="SusC_RagA_signa"/>
    <property type="match status" value="1"/>
</dbReference>
<organism evidence="12 13">
    <name type="scientific">Niabella drilacis (strain DSM 25811 / CCM 8410 / CCUG 62505 / LMG 26954 / E90)</name>
    <dbReference type="NCBI Taxonomy" id="1285928"/>
    <lineage>
        <taxon>Bacteria</taxon>
        <taxon>Pseudomonadati</taxon>
        <taxon>Bacteroidota</taxon>
        <taxon>Chitinophagia</taxon>
        <taxon>Chitinophagales</taxon>
        <taxon>Chitinophagaceae</taxon>
        <taxon>Niabella</taxon>
    </lineage>
</organism>
<keyword evidence="7 8" id="KW-0998">Cell outer membrane</keyword>
<evidence type="ECO:0000256" key="2">
    <source>
        <dbReference type="ARBA" id="ARBA00022448"/>
    </source>
</evidence>
<dbReference type="Gene3D" id="2.40.170.20">
    <property type="entry name" value="TonB-dependent receptor, beta-barrel domain"/>
    <property type="match status" value="1"/>
</dbReference>
<accession>A0A1G6R9N9</accession>
<dbReference type="SUPFAM" id="SSF49464">
    <property type="entry name" value="Carboxypeptidase regulatory domain-like"/>
    <property type="match status" value="1"/>
</dbReference>
<evidence type="ECO:0000256" key="8">
    <source>
        <dbReference type="PROSITE-ProRule" id="PRU01360"/>
    </source>
</evidence>
<proteinExistence type="inferred from homology"/>
<evidence type="ECO:0000256" key="9">
    <source>
        <dbReference type="RuleBase" id="RU003357"/>
    </source>
</evidence>
<name>A0A1G6R9N9_NIADE</name>
<keyword evidence="13" id="KW-1185">Reference proteome</keyword>
<evidence type="ECO:0000259" key="11">
    <source>
        <dbReference type="Pfam" id="PF07715"/>
    </source>
</evidence>
<dbReference type="PROSITE" id="PS52016">
    <property type="entry name" value="TONB_DEPENDENT_REC_3"/>
    <property type="match status" value="1"/>
</dbReference>
<dbReference type="OrthoDB" id="9768177at2"/>
<comment type="subcellular location">
    <subcellularLocation>
        <location evidence="1 8">Cell outer membrane</location>
        <topology evidence="1 8">Multi-pass membrane protein</topology>
    </subcellularLocation>
</comment>
<gene>
    <name evidence="12" type="ORF">SAMN04487894_105198</name>
</gene>
<evidence type="ECO:0000313" key="12">
    <source>
        <dbReference type="EMBL" id="SDD01143.1"/>
    </source>
</evidence>
<evidence type="ECO:0000256" key="3">
    <source>
        <dbReference type="ARBA" id="ARBA00022452"/>
    </source>
</evidence>
<keyword evidence="4 8" id="KW-0812">Transmembrane</keyword>
<dbReference type="InterPro" id="IPR008969">
    <property type="entry name" value="CarboxyPept-like_regulatory"/>
</dbReference>
<dbReference type="Pfam" id="PF07715">
    <property type="entry name" value="Plug"/>
    <property type="match status" value="1"/>
</dbReference>
<dbReference type="SUPFAM" id="SSF56935">
    <property type="entry name" value="Porins"/>
    <property type="match status" value="1"/>
</dbReference>
<dbReference type="InterPro" id="IPR036942">
    <property type="entry name" value="Beta-barrel_TonB_sf"/>
</dbReference>
<dbReference type="Pfam" id="PF00593">
    <property type="entry name" value="TonB_dep_Rec_b-barrel"/>
    <property type="match status" value="1"/>
</dbReference>
<evidence type="ECO:0000256" key="7">
    <source>
        <dbReference type="ARBA" id="ARBA00023237"/>
    </source>
</evidence>
<evidence type="ECO:0000256" key="5">
    <source>
        <dbReference type="ARBA" id="ARBA00023077"/>
    </source>
</evidence>
<dbReference type="InterPro" id="IPR000531">
    <property type="entry name" value="Beta-barrel_TonB"/>
</dbReference>
<keyword evidence="6 8" id="KW-0472">Membrane</keyword>
<dbReference type="InterPro" id="IPR023996">
    <property type="entry name" value="TonB-dep_OMP_SusC/RagA"/>
</dbReference>
<protein>
    <submittedName>
        <fullName evidence="12">TonB-linked outer membrane protein, SusC/RagA family</fullName>
    </submittedName>
</protein>
<dbReference type="InterPro" id="IPR012910">
    <property type="entry name" value="Plug_dom"/>
</dbReference>
<dbReference type="Gene3D" id="2.60.40.1120">
    <property type="entry name" value="Carboxypeptidase-like, regulatory domain"/>
    <property type="match status" value="1"/>
</dbReference>
<evidence type="ECO:0000256" key="1">
    <source>
        <dbReference type="ARBA" id="ARBA00004571"/>
    </source>
</evidence>
<keyword evidence="5 9" id="KW-0798">TonB box</keyword>
<dbReference type="InterPro" id="IPR037066">
    <property type="entry name" value="Plug_dom_sf"/>
</dbReference>
<sequence length="1056" mass="116720">MKGTIHRLMACLILLGTFGVSQLNGQTIKASGRVIAADTKEPLSGATITAWKGRPLKALITTDQLGNFSVQLKPGEEIEVSYAGFATARQAPSDTLLFELERSANDMNQVVVVGYQRKQKETITGAITRITADDIKDIPSANLEELMQGRVAGLNVQMNTGAPGFRGAATIRGLSSIGATGTGDNAYVNANSPLYIVDGVPIDADAGFEYGFQSIGPGTSPLSLIPVEDIETVDVMLDAQAASLYGSRGANGVIVITTKKGKSKIPIISYVGNYFMNTVPPLRKTIGGQDERLLRVNTVYNTGDYGYIYQINRQPFISDSLNPFYNNATNWQGIYYTPTYNHSHNLSIAGGDQVLNYKANLNYYSERGVIRNTGFDRYAATMSLGFNPNEKFRINAQVFAAIGNKLKGSGNGLTEVGAGSNVASSLLPGPSFFLDVSQFSGAIYSTNDAKTHNFRSFVDASYEIIKNVRLSSNTSYDYTMDSEDFFKPAAADANRTRLYGFSARRSSLYNRSQINYTQTYNDKHTVYASVFSELTVDNSTGYVIENRNGPNDYYWGPFGYNSWYSDYAGVQYNSSGTNEYKTTHTIAVAANLQYNFSKKYVIDFSYRQDGSSYAGANNRWARNPSLGLRWNIEKEKFMENVKWVTAASLRFTYGINLRPTSNIYASQGQFGVRGAYNNVVRIGPILGYLPNPDLRPERVETKNLGGDFYLFANRVGLSFNLYEKNIDDLIYETPLADATGFQKTFSNDAALTNRGLEVSLTFRPARPGKDFNWNVYVNGSAIKQIVRRLPGNALVWYSDNNSVIARVGAGQNNYLLLSQGVFANNKDVPVDPVTGLGFRNGYTTSYFQAGDTYFKDVDGNYVIDGNDLQVGGSFEPVFTGGFGGMVMYKNFNLTVSGSLLFDRTLRNNALSQRLRNYQDPLELKDEDGNGSADQPSTFVDISDVDYYRPDHTNARYPNPFLVNTGTESLRDGQSLFEEDGTYIKFNSATLGYNFSKTWLNNTLKLRNARLYATVKNPFLISRYSGPNPETVNSLGRDYLGNYPNTRAYTIGVNVEF</sequence>
<evidence type="ECO:0000256" key="6">
    <source>
        <dbReference type="ARBA" id="ARBA00023136"/>
    </source>
</evidence>
<dbReference type="EMBL" id="FMZO01000005">
    <property type="protein sequence ID" value="SDD01143.1"/>
    <property type="molecule type" value="Genomic_DNA"/>
</dbReference>